<proteinExistence type="predicted"/>
<accession>A0A1Y0L189</accession>
<dbReference type="Proteomes" id="UP000231179">
    <property type="component" value="Chromosome"/>
</dbReference>
<dbReference type="AlphaFoldDB" id="A0A1Y0L189"/>
<keyword evidence="2" id="KW-1185">Reference proteome</keyword>
<evidence type="ECO:0000313" key="1">
    <source>
        <dbReference type="EMBL" id="ATX71135.1"/>
    </source>
</evidence>
<evidence type="ECO:0000313" key="2">
    <source>
        <dbReference type="Proteomes" id="UP000231179"/>
    </source>
</evidence>
<dbReference type="KEGG" id="scla:SCLARK_001206"/>
<sequence length="63" mass="7248">MSKITIIKGNYAGYKIKIDNTLAQQLPSLDLAKERAKTLAQKYNQTSIEIFDEDQELIENYIL</sequence>
<protein>
    <submittedName>
        <fullName evidence="1">Uncharacterized protein</fullName>
    </submittedName>
</protein>
<reference evidence="1 2" key="1">
    <citation type="submission" date="2017-11" db="EMBL/GenBank/DDBJ databases">
        <title>Complete genome sequence of Spiroplasma clarkii CN-5 (DSM 19994).</title>
        <authorList>
            <person name="Tsai Y.-M."/>
            <person name="Chang A."/>
            <person name="Lo W.-S."/>
            <person name="Kuo C.-H."/>
        </authorList>
    </citation>
    <scope>NUCLEOTIDE SEQUENCE [LARGE SCALE GENOMIC DNA]</scope>
    <source>
        <strain evidence="1 2">CN-5</strain>
    </source>
</reference>
<dbReference type="EMBL" id="CP024870">
    <property type="protein sequence ID" value="ATX71135.1"/>
    <property type="molecule type" value="Genomic_DNA"/>
</dbReference>
<name>A0A1Y0L189_9MOLU</name>
<gene>
    <name evidence="1" type="ORF">SCLAR_v1c08230</name>
</gene>
<dbReference type="RefSeq" id="WP_100254676.1">
    <property type="nucleotide sequence ID" value="NZ_CP015819.1"/>
</dbReference>
<organism evidence="1 2">
    <name type="scientific">Spiroplasma clarkii</name>
    <dbReference type="NCBI Taxonomy" id="2139"/>
    <lineage>
        <taxon>Bacteria</taxon>
        <taxon>Bacillati</taxon>
        <taxon>Mycoplasmatota</taxon>
        <taxon>Mollicutes</taxon>
        <taxon>Entomoplasmatales</taxon>
        <taxon>Spiroplasmataceae</taxon>
        <taxon>Spiroplasma</taxon>
    </lineage>
</organism>